<protein>
    <submittedName>
        <fullName evidence="1">Uncharacterized protein</fullName>
    </submittedName>
</protein>
<sequence>VKRITLTHIFFFILSWSSVSAQAKLDGQFFEYATYYMSNIDLQTGASDVPFFRHRIYSDKYPVFVKVWFRASILSPALDINTRTTLIELEMQPIQIKESVVIDNRNFSTTTSTLLDEANPPNIISVNIQPKASMKISEFESMISNLLVTGQLAPGEYRFELKLYSGSSEADLSLSDQDSKSMIVESPSGINLESPGGALADTSFNVVYTSYPVFNWSKGSCRNCETYIRVAEFKVGYHSSTEEAIRDERMLPFNQSDLWMRLDDVSTYQYPISGARNLEYGKIYVWQIKTRRPTTSGMKDEVSSIYSFKIANPSQSTSPATEDLILEQLRQAIGDDQFNAIFGPGSALEGFKSTGKISLNNTNIDKNTLQQILSQLAKKNLTINSVRVD</sequence>
<gene>
    <name evidence="1" type="ORF">METZ01_LOCUS48428</name>
</gene>
<proteinExistence type="predicted"/>
<dbReference type="EMBL" id="UINC01002336">
    <property type="protein sequence ID" value="SUZ95574.1"/>
    <property type="molecule type" value="Genomic_DNA"/>
</dbReference>
<feature type="non-terminal residue" evidence="1">
    <location>
        <position position="1"/>
    </location>
</feature>
<reference evidence="1" key="1">
    <citation type="submission" date="2018-05" db="EMBL/GenBank/DDBJ databases">
        <authorList>
            <person name="Lanie J.A."/>
            <person name="Ng W.-L."/>
            <person name="Kazmierczak K.M."/>
            <person name="Andrzejewski T.M."/>
            <person name="Davidsen T.M."/>
            <person name="Wayne K.J."/>
            <person name="Tettelin H."/>
            <person name="Glass J.I."/>
            <person name="Rusch D."/>
            <person name="Podicherti R."/>
            <person name="Tsui H.-C.T."/>
            <person name="Winkler M.E."/>
        </authorList>
    </citation>
    <scope>NUCLEOTIDE SEQUENCE</scope>
</reference>
<name>A0A381RWJ2_9ZZZZ</name>
<accession>A0A381RWJ2</accession>
<organism evidence="1">
    <name type="scientific">marine metagenome</name>
    <dbReference type="NCBI Taxonomy" id="408172"/>
    <lineage>
        <taxon>unclassified sequences</taxon>
        <taxon>metagenomes</taxon>
        <taxon>ecological metagenomes</taxon>
    </lineage>
</organism>
<dbReference type="AlphaFoldDB" id="A0A381RWJ2"/>
<evidence type="ECO:0000313" key="1">
    <source>
        <dbReference type="EMBL" id="SUZ95574.1"/>
    </source>
</evidence>